<gene>
    <name evidence="2" type="ORF">AXX12_01875</name>
</gene>
<dbReference type="Proteomes" id="UP000076268">
    <property type="component" value="Unassembled WGS sequence"/>
</dbReference>
<feature type="signal peptide" evidence="1">
    <location>
        <begin position="1"/>
        <end position="23"/>
    </location>
</feature>
<evidence type="ECO:0008006" key="4">
    <source>
        <dbReference type="Google" id="ProtNLM"/>
    </source>
</evidence>
<accession>A0A154BSP2</accession>
<keyword evidence="3" id="KW-1185">Reference proteome</keyword>
<dbReference type="OrthoDB" id="1674256at2"/>
<dbReference type="SUPFAM" id="SSF56935">
    <property type="entry name" value="Porins"/>
    <property type="match status" value="1"/>
</dbReference>
<sequence>MKKRLLVAAVMAAMTISAVPAFAAPTFYGDANIEYNELTGQSSDLTNRIRLSVDSAIADNMYVHGRVVMNNDLKDGSSSPAGDNEIRLEQAFIGGKLGSFDVKAGRQPLWLGKGALADVNGINGIQAATTVNNIKLNGFYGKDGDNHVTAADFGTSYRSVNFGGSYLQESDENKFMGINADTKIMENAVLNVEYVKNTESKNDGFLAEVKVGNAVKKGDLDYSVAYRDIEDGAVSAYSTEGNYNNSEGFRLQANYKVDDNATLTAYQDFTDSQDGTKKNQTNVEFSVNF</sequence>
<reference evidence="2 3" key="1">
    <citation type="submission" date="2016-02" db="EMBL/GenBank/DDBJ databases">
        <title>Anaerosporomusa subterraneum gen. nov., sp. nov., a spore-forming obligate anaerobe isolated from saprolite.</title>
        <authorList>
            <person name="Choi J.K."/>
            <person name="Shah M."/>
            <person name="Yee N."/>
        </authorList>
    </citation>
    <scope>NUCLEOTIDE SEQUENCE [LARGE SCALE GENOMIC DNA]</scope>
    <source>
        <strain evidence="2 3">RU4</strain>
    </source>
</reference>
<evidence type="ECO:0000313" key="2">
    <source>
        <dbReference type="EMBL" id="KYZ76917.1"/>
    </source>
</evidence>
<dbReference type="STRING" id="1794912.AXX12_01875"/>
<proteinExistence type="predicted"/>
<dbReference type="AlphaFoldDB" id="A0A154BSP2"/>
<organism evidence="2 3">
    <name type="scientific">Anaerosporomusa subterranea</name>
    <dbReference type="NCBI Taxonomy" id="1794912"/>
    <lineage>
        <taxon>Bacteria</taxon>
        <taxon>Bacillati</taxon>
        <taxon>Bacillota</taxon>
        <taxon>Negativicutes</taxon>
        <taxon>Acetonemataceae</taxon>
        <taxon>Anaerosporomusa</taxon>
    </lineage>
</organism>
<name>A0A154BSP2_ANASB</name>
<protein>
    <recommendedName>
        <fullName evidence="4">Porin domain-containing protein</fullName>
    </recommendedName>
</protein>
<feature type="chain" id="PRO_5007594957" description="Porin domain-containing protein" evidence="1">
    <location>
        <begin position="24"/>
        <end position="289"/>
    </location>
</feature>
<dbReference type="RefSeq" id="WP_066238291.1">
    <property type="nucleotide sequence ID" value="NZ_LSGP01000013.1"/>
</dbReference>
<keyword evidence="1" id="KW-0732">Signal</keyword>
<evidence type="ECO:0000313" key="3">
    <source>
        <dbReference type="Proteomes" id="UP000076268"/>
    </source>
</evidence>
<evidence type="ECO:0000256" key="1">
    <source>
        <dbReference type="SAM" id="SignalP"/>
    </source>
</evidence>
<dbReference type="EMBL" id="LSGP01000013">
    <property type="protein sequence ID" value="KYZ76917.1"/>
    <property type="molecule type" value="Genomic_DNA"/>
</dbReference>
<comment type="caution">
    <text evidence="2">The sequence shown here is derived from an EMBL/GenBank/DDBJ whole genome shotgun (WGS) entry which is preliminary data.</text>
</comment>